<feature type="compositionally biased region" description="Polar residues" evidence="1">
    <location>
        <begin position="1160"/>
        <end position="1174"/>
    </location>
</feature>
<dbReference type="Proteomes" id="UP001172102">
    <property type="component" value="Unassembled WGS sequence"/>
</dbReference>
<feature type="compositionally biased region" description="Polar residues" evidence="1">
    <location>
        <begin position="935"/>
        <end position="949"/>
    </location>
</feature>
<feature type="compositionally biased region" description="Low complexity" evidence="1">
    <location>
        <begin position="556"/>
        <end position="567"/>
    </location>
</feature>
<feature type="region of interest" description="Disordered" evidence="1">
    <location>
        <begin position="209"/>
        <end position="321"/>
    </location>
</feature>
<evidence type="ECO:0000259" key="2">
    <source>
        <dbReference type="SMART" id="SM00976"/>
    </source>
</evidence>
<feature type="region of interest" description="Disordered" evidence="1">
    <location>
        <begin position="1128"/>
        <end position="1287"/>
    </location>
</feature>
<feature type="compositionally biased region" description="Polar residues" evidence="1">
    <location>
        <begin position="233"/>
        <end position="249"/>
    </location>
</feature>
<feature type="compositionally biased region" description="Basic and acidic residues" evidence="1">
    <location>
        <begin position="532"/>
        <end position="555"/>
    </location>
</feature>
<feature type="compositionally biased region" description="Polar residues" evidence="1">
    <location>
        <begin position="1044"/>
        <end position="1063"/>
    </location>
</feature>
<feature type="compositionally biased region" description="Basic and acidic residues" evidence="1">
    <location>
        <begin position="1190"/>
        <end position="1199"/>
    </location>
</feature>
<evidence type="ECO:0000313" key="4">
    <source>
        <dbReference type="Proteomes" id="UP001172102"/>
    </source>
</evidence>
<dbReference type="InterPro" id="IPR011564">
    <property type="entry name" value="Telomer_end-bd_POT1/Cdc13"/>
</dbReference>
<keyword evidence="4" id="KW-1185">Reference proteome</keyword>
<dbReference type="Pfam" id="PF02765">
    <property type="entry name" value="POT1"/>
    <property type="match status" value="1"/>
</dbReference>
<feature type="compositionally biased region" description="Acidic residues" evidence="1">
    <location>
        <begin position="1177"/>
        <end position="1189"/>
    </location>
</feature>
<feature type="compositionally biased region" description="Acidic residues" evidence="1">
    <location>
        <begin position="857"/>
        <end position="888"/>
    </location>
</feature>
<evidence type="ECO:0000313" key="3">
    <source>
        <dbReference type="EMBL" id="KAK0720067.1"/>
    </source>
</evidence>
<feature type="compositionally biased region" description="Basic and acidic residues" evidence="1">
    <location>
        <begin position="1009"/>
        <end position="1024"/>
    </location>
</feature>
<feature type="region of interest" description="Disordered" evidence="1">
    <location>
        <begin position="1080"/>
        <end position="1103"/>
    </location>
</feature>
<proteinExistence type="predicted"/>
<feature type="compositionally biased region" description="Basic and acidic residues" evidence="1">
    <location>
        <begin position="1242"/>
        <end position="1254"/>
    </location>
</feature>
<feature type="compositionally biased region" description="Polar residues" evidence="1">
    <location>
        <begin position="388"/>
        <end position="403"/>
    </location>
</feature>
<dbReference type="Gene3D" id="2.40.50.140">
    <property type="entry name" value="Nucleic acid-binding proteins"/>
    <property type="match status" value="1"/>
</dbReference>
<dbReference type="SUPFAM" id="SSF50249">
    <property type="entry name" value="Nucleic acid-binding proteins"/>
    <property type="match status" value="1"/>
</dbReference>
<feature type="compositionally biased region" description="Basic and acidic residues" evidence="1">
    <location>
        <begin position="572"/>
        <end position="583"/>
    </location>
</feature>
<dbReference type="InterPro" id="IPR012340">
    <property type="entry name" value="NA-bd_OB-fold"/>
</dbReference>
<comment type="caution">
    <text evidence="3">The sequence shown here is derived from an EMBL/GenBank/DDBJ whole genome shotgun (WGS) entry which is preliminary data.</text>
</comment>
<reference evidence="3" key="1">
    <citation type="submission" date="2023-06" db="EMBL/GenBank/DDBJ databases">
        <title>Genome-scale phylogeny and comparative genomics of the fungal order Sordariales.</title>
        <authorList>
            <consortium name="Lawrence Berkeley National Laboratory"/>
            <person name="Hensen N."/>
            <person name="Bonometti L."/>
            <person name="Westerberg I."/>
            <person name="Brannstrom I.O."/>
            <person name="Guillou S."/>
            <person name="Cros-Aarteil S."/>
            <person name="Calhoun S."/>
            <person name="Haridas S."/>
            <person name="Kuo A."/>
            <person name="Mondo S."/>
            <person name="Pangilinan J."/>
            <person name="Riley R."/>
            <person name="Labutti K."/>
            <person name="Andreopoulos B."/>
            <person name="Lipzen A."/>
            <person name="Chen C."/>
            <person name="Yanf M."/>
            <person name="Daum C."/>
            <person name="Ng V."/>
            <person name="Clum A."/>
            <person name="Steindorff A."/>
            <person name="Ohm R."/>
            <person name="Martin F."/>
            <person name="Silar P."/>
            <person name="Natvig D."/>
            <person name="Lalanne C."/>
            <person name="Gautier V."/>
            <person name="Ament-Velasquez S.L."/>
            <person name="Kruys A."/>
            <person name="Hutchinson M.I."/>
            <person name="Powell A.J."/>
            <person name="Barry K."/>
            <person name="Miller A.N."/>
            <person name="Grigoriev I.V."/>
            <person name="Debuchy R."/>
            <person name="Gladieux P."/>
            <person name="Thoren M.H."/>
            <person name="Johannesson H."/>
        </authorList>
    </citation>
    <scope>NUCLEOTIDE SEQUENCE</scope>
    <source>
        <strain evidence="3">SMH4607-1</strain>
    </source>
</reference>
<dbReference type="EMBL" id="JAUKUA010000003">
    <property type="protein sequence ID" value="KAK0720067.1"/>
    <property type="molecule type" value="Genomic_DNA"/>
</dbReference>
<dbReference type="CDD" id="cd04497">
    <property type="entry name" value="hPOT1_OB1_like"/>
    <property type="match status" value="1"/>
</dbReference>
<sequence length="1554" mass="169416">MASVDACASLLASGTATPIAQLNPDLLDQASRVVRGEVTITWPYNRVKNTFAFLLAEPDVRLRSAKGQVRIELHGPTAKAIADCGLGGGDEVLFSLDSAEYAKDESPGRIPGARLDWQLQFKDKLALQVKLGDSNEPKYVHIDHPQPEPVAGVESELQPAAIDTVLGAFDDEPAIRKVPDFPANEYPSPAFIKRARISYGALFEGGLDIFEEDGGVPGKGRKRTRFGRDSSAWRYTSQSPSPGPASSVSDAMEIEEDLAEETQPSPSPKPHTADEGCQTAELEMTPVAPEPTETTNPEDALQEMSPSPPERQEEQPTLHASTATDAREIMLEFSPKPAAIVRETPNTLFGTPKAAGPSFSMFGTTTPTRGETGVSLADQVRFGFSHIPQPSHSFSLPDTQSVQESHKSQDYPESYLDAPNPAKFADMSSFLGITAEQNPNMGSVHDNGMMSETPAVDQFVHGTWDVATQSLNYNQMEGGHFGMDVLNEGTRIRTEAPLLHSDATAPEKIPEGFSSYGNQTGVVGVDEKIREQNPIHSPQQDDRLEQEALVERSSSESEVGFGESGEVAYDELGERLEEGDYDQRNYNVPADDDEGVSSEDEEIEQEAEDRYGEGVLFGEEEDGYGEEWDEEDEYESGEEDKEEEDGFPVEPERRPAAEMAKRPVVISLLSDSEDDDEPPPAPKKPEAPQRASQQALLPAQPLAVESNEDRSKTVDPMLAEAAAMAHAENISQAAQNTDVSDVDQRHTQVVDFAIGPNGGAQQQHSPHATEPVEPSNEVQDSENNYPKNMAKEVDSDTEPESESEPGSADEQLSSDGSLFGEKPEDDIDFEDEGMEEEEVYSSDEDKENPKQDAPASYEDEPDDDGDSENGDIEIEELEVDDAEGAEEVENVKEVEAEGAEAEEKDATDDVDMAETLDNSMDVDDERLSEDENTTKESTPSRSDEPTNLVTPIREEEQDAVGEEDTEMVDAGAPAVETRSQVLQSVPDTEEQAAEDTTVRLETPQSSSPGDRDSPGPELASHHEQLSPASVFKHPERKTDGVVHTANTTIPQQSGNSAVLPSSPLTTQSFETQVLDDFIPLATGSRPTSKRENHTRQLPTPMESQLTVEMVSQTVAIEYEEVEYEKVKASATVGTPSSDHVSREMPEAESEIAEEPLVEQSVGNLDKTTAKSQPANEEPYDKDEGAEEIEEARSPKKPDDAVGIETLDEDITTDSIVSSQAQADVDDSHLEDHATVSVSASVDVERTREDDEHLIPPEQRSSRKRSRFSLTLGKEPIEDQITVQTRRTRSHDLSAVLGQPEADTPDISVHLARQAVAAKRPKKAPEPLRASPRMITRARSGSLQMSATPEVDEDTSVSLAKAALASPSKSTSGLDGSASSLKLELTKRLRSDLRECVTLKSLRNHVDKFPNVVAIVTTQPPPPTRAKGGPREYMLSFHITDPSVAPTQVVEVQLYRPHKESLPIVKPGDAILLQRFQVKALSKKGFGLRSHADSAWAVFDADEGPPQIKGPPIEDYAMYGEYMGVLRAWFRSLDGGAKGKLARADKKFEEMSVSK</sequence>
<organism evidence="3 4">
    <name type="scientific">Lasiosphaeris hirsuta</name>
    <dbReference type="NCBI Taxonomy" id="260670"/>
    <lineage>
        <taxon>Eukaryota</taxon>
        <taxon>Fungi</taxon>
        <taxon>Dikarya</taxon>
        <taxon>Ascomycota</taxon>
        <taxon>Pezizomycotina</taxon>
        <taxon>Sordariomycetes</taxon>
        <taxon>Sordariomycetidae</taxon>
        <taxon>Sordariales</taxon>
        <taxon>Lasiosphaeriaceae</taxon>
        <taxon>Lasiosphaeris</taxon>
    </lineage>
</organism>
<feature type="compositionally biased region" description="Basic and acidic residues" evidence="1">
    <location>
        <begin position="650"/>
        <end position="661"/>
    </location>
</feature>
<accession>A0AA40E066</accession>
<name>A0AA40E066_9PEZI</name>
<protein>
    <recommendedName>
        <fullName evidence="2">Telomeric single stranded DNA binding POT1/Cdc13 domain-containing protein</fullName>
    </recommendedName>
</protein>
<feature type="compositionally biased region" description="Acidic residues" evidence="1">
    <location>
        <begin position="590"/>
        <end position="607"/>
    </location>
</feature>
<feature type="compositionally biased region" description="Polar residues" evidence="1">
    <location>
        <begin position="977"/>
        <end position="986"/>
    </location>
</feature>
<dbReference type="SMART" id="SM00976">
    <property type="entry name" value="Telo_bind"/>
    <property type="match status" value="1"/>
</dbReference>
<feature type="region of interest" description="Disordered" evidence="1">
    <location>
        <begin position="388"/>
        <end position="411"/>
    </location>
</feature>
<feature type="compositionally biased region" description="Polar residues" evidence="1">
    <location>
        <begin position="776"/>
        <end position="786"/>
    </location>
</feature>
<gene>
    <name evidence="3" type="ORF">B0H67DRAFT_643351</name>
</gene>
<feature type="compositionally biased region" description="Polar residues" evidence="1">
    <location>
        <begin position="1212"/>
        <end position="1221"/>
    </location>
</feature>
<dbReference type="GO" id="GO:0003677">
    <property type="term" value="F:DNA binding"/>
    <property type="evidence" value="ECO:0007669"/>
    <property type="project" value="InterPro"/>
</dbReference>
<feature type="region of interest" description="Disordered" evidence="1">
    <location>
        <begin position="729"/>
        <end position="1063"/>
    </location>
</feature>
<feature type="compositionally biased region" description="Acidic residues" evidence="1">
    <location>
        <begin position="955"/>
        <end position="967"/>
    </location>
</feature>
<dbReference type="GO" id="GO:0000781">
    <property type="term" value="C:chromosome, telomeric region"/>
    <property type="evidence" value="ECO:0007669"/>
    <property type="project" value="InterPro"/>
</dbReference>
<feature type="region of interest" description="Disordered" evidence="1">
    <location>
        <begin position="532"/>
        <end position="717"/>
    </location>
</feature>
<feature type="compositionally biased region" description="Acidic residues" evidence="1">
    <location>
        <begin position="823"/>
        <end position="846"/>
    </location>
</feature>
<feature type="compositionally biased region" description="Acidic residues" evidence="1">
    <location>
        <begin position="618"/>
        <end position="647"/>
    </location>
</feature>
<evidence type="ECO:0000256" key="1">
    <source>
        <dbReference type="SAM" id="MobiDB-lite"/>
    </source>
</evidence>
<feature type="domain" description="Telomeric single stranded DNA binding POT1/Cdc13" evidence="2">
    <location>
        <begin position="1395"/>
        <end position="1530"/>
    </location>
</feature>
<feature type="compositionally biased region" description="Acidic residues" evidence="1">
    <location>
        <begin position="1146"/>
        <end position="1156"/>
    </location>
</feature>
<feature type="compositionally biased region" description="Polar residues" evidence="1">
    <location>
        <begin position="729"/>
        <end position="739"/>
    </location>
</feature>
<dbReference type="GO" id="GO:0000723">
    <property type="term" value="P:telomere maintenance"/>
    <property type="evidence" value="ECO:0007669"/>
    <property type="project" value="InterPro"/>
</dbReference>
<feature type="compositionally biased region" description="Acidic residues" evidence="1">
    <location>
        <begin position="896"/>
        <end position="931"/>
    </location>
</feature>